<evidence type="ECO:0000313" key="2">
    <source>
        <dbReference type="Proteomes" id="UP000051952"/>
    </source>
</evidence>
<dbReference type="AlphaFoldDB" id="A0A0S4J455"/>
<evidence type="ECO:0000313" key="1">
    <source>
        <dbReference type="EMBL" id="CUG76090.1"/>
    </source>
</evidence>
<dbReference type="Proteomes" id="UP000051952">
    <property type="component" value="Unassembled WGS sequence"/>
</dbReference>
<gene>
    <name evidence="1" type="ORF">BSAL_84865</name>
</gene>
<keyword evidence="2" id="KW-1185">Reference proteome</keyword>
<dbReference type="EMBL" id="CYKH01000990">
    <property type="protein sequence ID" value="CUG76090.1"/>
    <property type="molecule type" value="Genomic_DNA"/>
</dbReference>
<accession>A0A0S4J455</accession>
<proteinExistence type="predicted"/>
<organism evidence="1 2">
    <name type="scientific">Bodo saltans</name>
    <name type="common">Flagellated protozoan</name>
    <dbReference type="NCBI Taxonomy" id="75058"/>
    <lineage>
        <taxon>Eukaryota</taxon>
        <taxon>Discoba</taxon>
        <taxon>Euglenozoa</taxon>
        <taxon>Kinetoplastea</taxon>
        <taxon>Metakinetoplastina</taxon>
        <taxon>Eubodonida</taxon>
        <taxon>Bodonidae</taxon>
        <taxon>Bodo</taxon>
    </lineage>
</organism>
<protein>
    <submittedName>
        <fullName evidence="1">Uncharacterized protein</fullName>
    </submittedName>
</protein>
<dbReference type="VEuPathDB" id="TriTrypDB:BSAL_84865"/>
<name>A0A0S4J455_BODSA</name>
<sequence>MSVSFYFFVSLENGDLFLPTMLLDLHIETKIGVFPHFLPALPKHAAYAPRYCTFVLRFATTSHIILPFLMLAMRQAVDVPRL</sequence>
<reference evidence="2" key="1">
    <citation type="submission" date="2015-09" db="EMBL/GenBank/DDBJ databases">
        <authorList>
            <consortium name="Pathogen Informatics"/>
        </authorList>
    </citation>
    <scope>NUCLEOTIDE SEQUENCE [LARGE SCALE GENOMIC DNA]</scope>
    <source>
        <strain evidence="2">Lake Konstanz</strain>
    </source>
</reference>